<dbReference type="GO" id="GO:0009543">
    <property type="term" value="C:chloroplast thylakoid lumen"/>
    <property type="evidence" value="ECO:0007669"/>
    <property type="project" value="TreeGrafter"/>
</dbReference>
<gene>
    <name evidence="1" type="ORF">A4U43_C03F32100</name>
</gene>
<organism evidence="1 2">
    <name type="scientific">Asparagus officinalis</name>
    <name type="common">Garden asparagus</name>
    <dbReference type="NCBI Taxonomy" id="4686"/>
    <lineage>
        <taxon>Eukaryota</taxon>
        <taxon>Viridiplantae</taxon>
        <taxon>Streptophyta</taxon>
        <taxon>Embryophyta</taxon>
        <taxon>Tracheophyta</taxon>
        <taxon>Spermatophyta</taxon>
        <taxon>Magnoliopsida</taxon>
        <taxon>Liliopsida</taxon>
        <taxon>Asparagales</taxon>
        <taxon>Asparagaceae</taxon>
        <taxon>Asparagoideae</taxon>
        <taxon>Asparagus</taxon>
    </lineage>
</organism>
<dbReference type="Pfam" id="PF13326">
    <property type="entry name" value="PSII_Pbs27"/>
    <property type="match status" value="1"/>
</dbReference>
<evidence type="ECO:0008006" key="3">
    <source>
        <dbReference type="Google" id="ProtNLM"/>
    </source>
</evidence>
<proteinExistence type="predicted"/>
<dbReference type="Gramene" id="ONK76783">
    <property type="protein sequence ID" value="ONK76783"/>
    <property type="gene ID" value="A4U43_C03F32100"/>
</dbReference>
<dbReference type="GO" id="GO:0010207">
    <property type="term" value="P:photosystem II assembly"/>
    <property type="evidence" value="ECO:0007669"/>
    <property type="project" value="InterPro"/>
</dbReference>
<protein>
    <recommendedName>
        <fullName evidence="3">Gfo/Idh/MocA-like oxidoreductase N-terminal domain-containing protein</fullName>
    </recommendedName>
</protein>
<dbReference type="GO" id="GO:0009523">
    <property type="term" value="C:photosystem II"/>
    <property type="evidence" value="ECO:0007669"/>
    <property type="project" value="InterPro"/>
</dbReference>
<dbReference type="AlphaFoldDB" id="A0A5P1FGE3"/>
<dbReference type="GO" id="GO:0010206">
    <property type="term" value="P:photosystem II repair"/>
    <property type="evidence" value="ECO:0007669"/>
    <property type="project" value="InterPro"/>
</dbReference>
<keyword evidence="2" id="KW-1185">Reference proteome</keyword>
<accession>A0A5P1FGE3</accession>
<reference evidence="2" key="1">
    <citation type="journal article" date="2017" name="Nat. Commun.">
        <title>The asparagus genome sheds light on the origin and evolution of a young Y chromosome.</title>
        <authorList>
            <person name="Harkess A."/>
            <person name="Zhou J."/>
            <person name="Xu C."/>
            <person name="Bowers J.E."/>
            <person name="Van der Hulst R."/>
            <person name="Ayyampalayam S."/>
            <person name="Mercati F."/>
            <person name="Riccardi P."/>
            <person name="McKain M.R."/>
            <person name="Kakrana A."/>
            <person name="Tang H."/>
            <person name="Ray J."/>
            <person name="Groenendijk J."/>
            <person name="Arikit S."/>
            <person name="Mathioni S.M."/>
            <person name="Nakano M."/>
            <person name="Shan H."/>
            <person name="Telgmann-Rauber A."/>
            <person name="Kanno A."/>
            <person name="Yue Z."/>
            <person name="Chen H."/>
            <person name="Li W."/>
            <person name="Chen Y."/>
            <person name="Xu X."/>
            <person name="Zhang Y."/>
            <person name="Luo S."/>
            <person name="Chen H."/>
            <person name="Gao J."/>
            <person name="Mao Z."/>
            <person name="Pires J.C."/>
            <person name="Luo M."/>
            <person name="Kudrna D."/>
            <person name="Wing R.A."/>
            <person name="Meyers B.C."/>
            <person name="Yi K."/>
            <person name="Kong H."/>
            <person name="Lavrijsen P."/>
            <person name="Sunseri F."/>
            <person name="Falavigna A."/>
            <person name="Ye Y."/>
            <person name="Leebens-Mack J.H."/>
            <person name="Chen G."/>
        </authorList>
    </citation>
    <scope>NUCLEOTIDE SEQUENCE [LARGE SCALE GENOMIC DNA]</scope>
    <source>
        <strain evidence="2">cv. DH0086</strain>
    </source>
</reference>
<dbReference type="PANTHER" id="PTHR34041:SF3">
    <property type="entry name" value="PHOTOSYSTEM II D1 PRECURSOR PROCESSING PROTEIN PSB27-H2, CHLOROPLASTIC"/>
    <property type="match status" value="1"/>
</dbReference>
<name>A0A5P1FGE3_ASPOF</name>
<dbReference type="Gene3D" id="1.20.58.810">
    <property type="entry name" value="Photosystem II Pbs27"/>
    <property type="match status" value="1"/>
</dbReference>
<dbReference type="EMBL" id="CM007383">
    <property type="protein sequence ID" value="ONK76783.1"/>
    <property type="molecule type" value="Genomic_DNA"/>
</dbReference>
<evidence type="ECO:0000313" key="2">
    <source>
        <dbReference type="Proteomes" id="UP000243459"/>
    </source>
</evidence>
<evidence type="ECO:0000313" key="1">
    <source>
        <dbReference type="EMBL" id="ONK76783.1"/>
    </source>
</evidence>
<sequence>MESEIVIRYRIVGVGMMGREHMTNLSHLRSHGAVLTCVADPHPASQTLALQLSESLSVPSSPPLKESYVALEKAIRSLASFYSKAGPFAALSEEVKTSVLDDLNSAEAYL</sequence>
<dbReference type="InterPro" id="IPR038450">
    <property type="entry name" value="PSII_Psb27_sf"/>
</dbReference>
<dbReference type="PANTHER" id="PTHR34041">
    <property type="entry name" value="PHOTOSYSTEM II REPAIR PROTEIN PSB27-H1, CHLOROPLASTIC"/>
    <property type="match status" value="1"/>
</dbReference>
<dbReference type="InterPro" id="IPR025585">
    <property type="entry name" value="PSII_Psb27"/>
</dbReference>
<dbReference type="Proteomes" id="UP000243459">
    <property type="component" value="Chromosome 3"/>
</dbReference>